<evidence type="ECO:0000256" key="3">
    <source>
        <dbReference type="SAM" id="MobiDB-lite"/>
    </source>
</evidence>
<feature type="domain" description="RRM" evidence="4">
    <location>
        <begin position="1"/>
        <end position="56"/>
    </location>
</feature>
<dbReference type="OrthoDB" id="446113at2759"/>
<evidence type="ECO:0000313" key="6">
    <source>
        <dbReference type="Proteomes" id="UP001165063"/>
    </source>
</evidence>
<feature type="compositionally biased region" description="Low complexity" evidence="3">
    <location>
        <begin position="157"/>
        <end position="166"/>
    </location>
</feature>
<accession>A0A9W6Z305</accession>
<dbReference type="Pfam" id="PF00076">
    <property type="entry name" value="RRM_1"/>
    <property type="match status" value="1"/>
</dbReference>
<dbReference type="AlphaFoldDB" id="A0A9W6Z305"/>
<protein>
    <submittedName>
        <fullName evidence="5">Unnamed protein product</fullName>
    </submittedName>
</protein>
<feature type="region of interest" description="Disordered" evidence="3">
    <location>
        <begin position="151"/>
        <end position="220"/>
    </location>
</feature>
<feature type="compositionally biased region" description="Gly residues" evidence="3">
    <location>
        <begin position="194"/>
        <end position="209"/>
    </location>
</feature>
<dbReference type="InterPro" id="IPR000504">
    <property type="entry name" value="RRM_dom"/>
</dbReference>
<dbReference type="PROSITE" id="PS50102">
    <property type="entry name" value="RRM"/>
    <property type="match status" value="1"/>
</dbReference>
<dbReference type="GO" id="GO:0003723">
    <property type="term" value="F:RNA binding"/>
    <property type="evidence" value="ECO:0007669"/>
    <property type="project" value="UniProtKB-UniRule"/>
</dbReference>
<evidence type="ECO:0000256" key="2">
    <source>
        <dbReference type="PROSITE-ProRule" id="PRU00176"/>
    </source>
</evidence>
<evidence type="ECO:0000259" key="4">
    <source>
        <dbReference type="PROSITE" id="PS50102"/>
    </source>
</evidence>
<dbReference type="PANTHER" id="PTHR10352">
    <property type="entry name" value="EUKARYOTIC TRANSLATION INITIATION FACTOR 3 SUBUNIT G"/>
    <property type="match status" value="1"/>
</dbReference>
<gene>
    <name evidence="5" type="ORF">Amon01_000726700</name>
</gene>
<reference evidence="5" key="1">
    <citation type="submission" date="2023-04" db="EMBL/GenBank/DDBJ databases">
        <title>Ambrosiozyma monospora NBRC 1965.</title>
        <authorList>
            <person name="Ichikawa N."/>
            <person name="Sato H."/>
            <person name="Tonouchi N."/>
        </authorList>
    </citation>
    <scope>NUCLEOTIDE SEQUENCE</scope>
    <source>
        <strain evidence="5">NBRC 1965</strain>
    </source>
</reference>
<dbReference type="InterPro" id="IPR012677">
    <property type="entry name" value="Nucleotide-bd_a/b_plait_sf"/>
</dbReference>
<dbReference type="EMBL" id="BSXU01005247">
    <property type="protein sequence ID" value="GMG51804.1"/>
    <property type="molecule type" value="Genomic_DNA"/>
</dbReference>
<keyword evidence="6" id="KW-1185">Reference proteome</keyword>
<dbReference type="Gene3D" id="3.30.70.330">
    <property type="match status" value="1"/>
</dbReference>
<sequence length="267" mass="26993">MTLFEQFGQIIHVKVPPGKGCGFVKFTRRENAEQAIAGMQGFIIGGSRIRLSWGRSNNRNQQQQQMIMAAAAANPLSRASFDFASAVQVQQLQPNLTGHGGRQPAPGQAGIAVADGSVYPPTTPQAAAAGLVGIPAGMAAAPMFYDPYFGSAPPPTGAQGQNQSGGPQQGGNGGNRGLGGLDGNEFQQQQLGIPGMGGVGLGGIQQGGPGGPPPPQTTIAIDQNGQYMYLAPQPFPASAAMMSGAAVSGVGSGDSEGGFNDESNSNA</sequence>
<dbReference type="SUPFAM" id="SSF54928">
    <property type="entry name" value="RNA-binding domain, RBD"/>
    <property type="match status" value="1"/>
</dbReference>
<evidence type="ECO:0000313" key="5">
    <source>
        <dbReference type="EMBL" id="GMG51804.1"/>
    </source>
</evidence>
<feature type="region of interest" description="Disordered" evidence="3">
    <location>
        <begin position="241"/>
        <end position="267"/>
    </location>
</feature>
<feature type="compositionally biased region" description="Gly residues" evidence="3">
    <location>
        <begin position="167"/>
        <end position="182"/>
    </location>
</feature>
<keyword evidence="1 2" id="KW-0694">RNA-binding</keyword>
<comment type="caution">
    <text evidence="5">The sequence shown here is derived from an EMBL/GenBank/DDBJ whole genome shotgun (WGS) entry which is preliminary data.</text>
</comment>
<evidence type="ECO:0000256" key="1">
    <source>
        <dbReference type="ARBA" id="ARBA00022884"/>
    </source>
</evidence>
<dbReference type="InterPro" id="IPR035979">
    <property type="entry name" value="RBD_domain_sf"/>
</dbReference>
<dbReference type="Proteomes" id="UP001165063">
    <property type="component" value="Unassembled WGS sequence"/>
</dbReference>
<organism evidence="5 6">
    <name type="scientific">Ambrosiozyma monospora</name>
    <name type="common">Yeast</name>
    <name type="synonym">Endomycopsis monosporus</name>
    <dbReference type="NCBI Taxonomy" id="43982"/>
    <lineage>
        <taxon>Eukaryota</taxon>
        <taxon>Fungi</taxon>
        <taxon>Dikarya</taxon>
        <taxon>Ascomycota</taxon>
        <taxon>Saccharomycotina</taxon>
        <taxon>Pichiomycetes</taxon>
        <taxon>Pichiales</taxon>
        <taxon>Pichiaceae</taxon>
        <taxon>Ambrosiozyma</taxon>
    </lineage>
</organism>
<name>A0A9W6Z305_AMBMO</name>
<proteinExistence type="predicted"/>